<accession>A0A1M5L3S5</accession>
<dbReference type="GO" id="GO:0048511">
    <property type="term" value="P:rhythmic process"/>
    <property type="evidence" value="ECO:0007669"/>
    <property type="project" value="InterPro"/>
</dbReference>
<evidence type="ECO:0000313" key="3">
    <source>
        <dbReference type="Proteomes" id="UP000184485"/>
    </source>
</evidence>
<organism evidence="2 3">
    <name type="scientific">Kaistia soli DSM 19436</name>
    <dbReference type="NCBI Taxonomy" id="1122133"/>
    <lineage>
        <taxon>Bacteria</taxon>
        <taxon>Pseudomonadati</taxon>
        <taxon>Pseudomonadota</taxon>
        <taxon>Alphaproteobacteria</taxon>
        <taxon>Hyphomicrobiales</taxon>
        <taxon>Kaistiaceae</taxon>
        <taxon>Kaistia</taxon>
    </lineage>
</organism>
<dbReference type="SUPFAM" id="SSF52833">
    <property type="entry name" value="Thioredoxin-like"/>
    <property type="match status" value="1"/>
</dbReference>
<sequence length="97" mass="10402">MMRAPDLAKVPSGIALELYVAGDSLNSRRAATNLAEIVRRLDSQATVTVVDVLKDKGAAFARRIFVTPSLIASIKGREHLIIGDLSDVDAVVQSLKD</sequence>
<reference evidence="2 3" key="1">
    <citation type="submission" date="2016-11" db="EMBL/GenBank/DDBJ databases">
        <authorList>
            <person name="Jaros S."/>
            <person name="Januszkiewicz K."/>
            <person name="Wedrychowicz H."/>
        </authorList>
    </citation>
    <scope>NUCLEOTIDE SEQUENCE [LARGE SCALE GENOMIC DNA]</scope>
    <source>
        <strain evidence="2 3">DSM 19436</strain>
    </source>
</reference>
<name>A0A1M5L3S5_9HYPH</name>
<dbReference type="InterPro" id="IPR011649">
    <property type="entry name" value="KaiB_domain"/>
</dbReference>
<dbReference type="PANTHER" id="PTHR41709">
    <property type="entry name" value="KAIB-LIKE PROTEIN 1"/>
    <property type="match status" value="1"/>
</dbReference>
<dbReference type="InterPro" id="IPR036249">
    <property type="entry name" value="Thioredoxin-like_sf"/>
</dbReference>
<proteinExistence type="predicted"/>
<dbReference type="AlphaFoldDB" id="A0A1M5L3S5"/>
<evidence type="ECO:0000259" key="1">
    <source>
        <dbReference type="SMART" id="SM01248"/>
    </source>
</evidence>
<protein>
    <submittedName>
        <fullName evidence="2">KaiB domain-containing protein</fullName>
    </submittedName>
</protein>
<dbReference type="PANTHER" id="PTHR41709:SF2">
    <property type="entry name" value="CIRCADIAN CLOCK PROTEIN KAIB2"/>
    <property type="match status" value="1"/>
</dbReference>
<dbReference type="RefSeq" id="WP_084527804.1">
    <property type="nucleotide sequence ID" value="NZ_FQUP01000006.1"/>
</dbReference>
<dbReference type="SMART" id="SM01248">
    <property type="entry name" value="KaiB"/>
    <property type="match status" value="1"/>
</dbReference>
<dbReference type="EMBL" id="FQUP01000006">
    <property type="protein sequence ID" value="SHG59439.1"/>
    <property type="molecule type" value="Genomic_DNA"/>
</dbReference>
<evidence type="ECO:0000313" key="2">
    <source>
        <dbReference type="EMBL" id="SHG59439.1"/>
    </source>
</evidence>
<dbReference type="STRING" id="1122133.SAMN02745157_4480"/>
<feature type="domain" description="KaiB" evidence="1">
    <location>
        <begin position="17"/>
        <end position="97"/>
    </location>
</feature>
<gene>
    <name evidence="2" type="ORF">SAMN02745157_4480</name>
</gene>
<dbReference type="Gene3D" id="3.40.30.10">
    <property type="entry name" value="Glutaredoxin"/>
    <property type="match status" value="1"/>
</dbReference>
<dbReference type="Proteomes" id="UP000184485">
    <property type="component" value="Unassembled WGS sequence"/>
</dbReference>
<dbReference type="Pfam" id="PF07689">
    <property type="entry name" value="KaiB"/>
    <property type="match status" value="1"/>
</dbReference>
<dbReference type="OrthoDB" id="5458519at2"/>
<keyword evidence="3" id="KW-1185">Reference proteome</keyword>
<dbReference type="InterPro" id="IPR039022">
    <property type="entry name" value="KaiB-like"/>
</dbReference>